<evidence type="ECO:0000259" key="1">
    <source>
        <dbReference type="Pfam" id="PF01593"/>
    </source>
</evidence>
<dbReference type="InterPro" id="IPR036188">
    <property type="entry name" value="FAD/NAD-bd_sf"/>
</dbReference>
<keyword evidence="3" id="KW-1185">Reference proteome</keyword>
<dbReference type="PANTHER" id="PTHR10742">
    <property type="entry name" value="FLAVIN MONOAMINE OXIDASE"/>
    <property type="match status" value="1"/>
</dbReference>
<gene>
    <name evidence="2" type="ORF">CEUTPL_LOCUS9101</name>
</gene>
<feature type="domain" description="Amine oxidase" evidence="1">
    <location>
        <begin position="498"/>
        <end position="954"/>
    </location>
</feature>
<dbReference type="GO" id="GO:0046592">
    <property type="term" value="F:polyamine oxidase activity"/>
    <property type="evidence" value="ECO:0007669"/>
    <property type="project" value="TreeGrafter"/>
</dbReference>
<dbReference type="InterPro" id="IPR050281">
    <property type="entry name" value="Flavin_monoamine_oxidase"/>
</dbReference>
<dbReference type="Gene3D" id="3.90.660.10">
    <property type="match status" value="2"/>
</dbReference>
<sequence length="963" mass="108650">MLKFNKPAIVIVGAGAAGIAAATKLISNGFNNVTVLEAENRIGGRLYSVHWGDTIVDLGAQWVHGEKGNIVYETVKDLNLVSHAELNGYKNFKFYTSNNSKFDENFTRRLCTIAEGIFDGEYGSKNSHNTSGTYASYFLDKFGEIVTQEFGKDNQKVQKVFEMIEEFYSKFVLCFEPADNWHEISAASLDTYQYCEGDQLINWRENGYSTILDVLISKIPNVSKEGFLKNIQINKEVTKIIWNQNAQVQIQCSDGTSYLADHVIVTTSVAVLKHNHANLFEPSLPSYKINCVDNIPLGTSHKIFLKFPEKWWSDDQGFSFLWTREDKENLETEFPGGPKHNGRYWLEDIFGFYPVENLPNILLGWVVGPMTEEIECLPDEYVQKASMFLLRKFIGSMYEISEPCSILRSKWGTNPHFLGAYSYIGTNTIKSGATHEDLAKPLLVNGKEVVLFAGESTHSKYFSTVHGAIESGFREAARLTDLYKSPNYHKIVIVGAGLAGLGAAKQCQKNSIEDFLILEAQDEAGGRIKTIFVDGKPLDLGAQWMHGKNNPLYTLAKENNLLAGGYILFFSLIRVEKFGLILDWESEEGSGLYIRSNGEIVDQFIVNRVSLKVGEILDDCAKFVNAENNHPSSLNVFLDEGFSKFLNKTNLNETDISKELYEWHTRFQVIDNSCKDLSRLSAKGWGEYVCLDDEAHSNLKYGYQPLIQTLLDSLPDKCIQYNAEVIKINYTKDKKVRIDVKGDQSIICDHLILTPSLGVLKDFKGLDAVLSENLIQNIQNMGFAGICKIYLFYEKRWWSDSKGFQLLWTQDCEFTEKDSWLRQITGFDEVFNHETALMAWVGGDAVQKVESLQTDEIGVQCTDLLRKFLTNRYSVPAPSKVIRTQWLSNPYVKGSYCHITPECDAPNSGIRALRKPVMVDDVPRIILAGEAIHPSHYSTTHGAYESGLDQAQVICDFISRSDR</sequence>
<dbReference type="SUPFAM" id="SSF51905">
    <property type="entry name" value="FAD/NAD(P)-binding domain"/>
    <property type="match status" value="2"/>
</dbReference>
<feature type="domain" description="Amine oxidase" evidence="1">
    <location>
        <begin position="17"/>
        <end position="479"/>
    </location>
</feature>
<protein>
    <recommendedName>
        <fullName evidence="1">Amine oxidase domain-containing protein</fullName>
    </recommendedName>
</protein>
<name>A0A9N9MT56_9CUCU</name>
<dbReference type="InterPro" id="IPR002937">
    <property type="entry name" value="Amino_oxidase"/>
</dbReference>
<dbReference type="Pfam" id="PF01593">
    <property type="entry name" value="Amino_oxidase"/>
    <property type="match status" value="2"/>
</dbReference>
<dbReference type="Gene3D" id="3.50.50.60">
    <property type="entry name" value="FAD/NAD(P)-binding domain"/>
    <property type="match status" value="2"/>
</dbReference>
<organism evidence="2 3">
    <name type="scientific">Ceutorhynchus assimilis</name>
    <name type="common">cabbage seed weevil</name>
    <dbReference type="NCBI Taxonomy" id="467358"/>
    <lineage>
        <taxon>Eukaryota</taxon>
        <taxon>Metazoa</taxon>
        <taxon>Ecdysozoa</taxon>
        <taxon>Arthropoda</taxon>
        <taxon>Hexapoda</taxon>
        <taxon>Insecta</taxon>
        <taxon>Pterygota</taxon>
        <taxon>Neoptera</taxon>
        <taxon>Endopterygota</taxon>
        <taxon>Coleoptera</taxon>
        <taxon>Polyphaga</taxon>
        <taxon>Cucujiformia</taxon>
        <taxon>Curculionidae</taxon>
        <taxon>Ceutorhynchinae</taxon>
        <taxon>Ceutorhynchus</taxon>
    </lineage>
</organism>
<evidence type="ECO:0000313" key="3">
    <source>
        <dbReference type="Proteomes" id="UP001152799"/>
    </source>
</evidence>
<evidence type="ECO:0000313" key="2">
    <source>
        <dbReference type="EMBL" id="CAG9768573.1"/>
    </source>
</evidence>
<dbReference type="OrthoDB" id="5046242at2759"/>
<dbReference type="EMBL" id="OU892281">
    <property type="protein sequence ID" value="CAG9768573.1"/>
    <property type="molecule type" value="Genomic_DNA"/>
</dbReference>
<accession>A0A9N9MT56</accession>
<reference evidence="2" key="1">
    <citation type="submission" date="2022-01" db="EMBL/GenBank/DDBJ databases">
        <authorList>
            <person name="King R."/>
        </authorList>
    </citation>
    <scope>NUCLEOTIDE SEQUENCE</scope>
</reference>
<dbReference type="SUPFAM" id="SSF54373">
    <property type="entry name" value="FAD-linked reductases, C-terminal domain"/>
    <property type="match status" value="2"/>
</dbReference>
<dbReference type="PANTHER" id="PTHR10742:SF398">
    <property type="entry name" value="AMINE OXIDASE DOMAIN-CONTAINING PROTEIN-RELATED"/>
    <property type="match status" value="1"/>
</dbReference>
<dbReference type="Proteomes" id="UP001152799">
    <property type="component" value="Chromosome 5"/>
</dbReference>
<proteinExistence type="predicted"/>
<dbReference type="AlphaFoldDB" id="A0A9N9MT56"/>